<accession>A0A914B7K5</accession>
<keyword evidence="2" id="KW-0812">Transmembrane</keyword>
<dbReference type="RefSeq" id="XP_038071412.1">
    <property type="nucleotide sequence ID" value="XM_038215484.1"/>
</dbReference>
<dbReference type="Proteomes" id="UP000887568">
    <property type="component" value="Unplaced"/>
</dbReference>
<evidence type="ECO:0000256" key="3">
    <source>
        <dbReference type="SAM" id="SignalP"/>
    </source>
</evidence>
<organism evidence="4 5">
    <name type="scientific">Patiria miniata</name>
    <name type="common">Bat star</name>
    <name type="synonym">Asterina miniata</name>
    <dbReference type="NCBI Taxonomy" id="46514"/>
    <lineage>
        <taxon>Eukaryota</taxon>
        <taxon>Metazoa</taxon>
        <taxon>Echinodermata</taxon>
        <taxon>Eleutherozoa</taxon>
        <taxon>Asterozoa</taxon>
        <taxon>Asteroidea</taxon>
        <taxon>Valvatacea</taxon>
        <taxon>Valvatida</taxon>
        <taxon>Asterinidae</taxon>
        <taxon>Patiria</taxon>
    </lineage>
</organism>
<feature type="compositionally biased region" description="Acidic residues" evidence="1">
    <location>
        <begin position="100"/>
        <end position="111"/>
    </location>
</feature>
<keyword evidence="2" id="KW-1133">Transmembrane helix</keyword>
<feature type="transmembrane region" description="Helical" evidence="2">
    <location>
        <begin position="162"/>
        <end position="183"/>
    </location>
</feature>
<name>A0A914B7K5_PATMI</name>
<sequence>MFSIRTVLFLSCAALAMAHPTFFQFRTPEGGGEQAEAEQPLMAGPAGPYPMNQVAGQQVASPSYDYGGGDAGAGGTTETESNESNDGDTGAAGSIGGGEIDGDTADNEAGEMEGGNAAENAAADSPDVVQAGGASGAASPNSLDGGPGLAKREAKSSAGQQAGIAVGVIATVGLAAGIGYFVYRKRRAAAYGARF</sequence>
<dbReference type="OMA" id="PHFFNIG"/>
<protein>
    <submittedName>
        <fullName evidence="4">Uncharacterized protein</fullName>
    </submittedName>
</protein>
<evidence type="ECO:0000313" key="5">
    <source>
        <dbReference type="Proteomes" id="UP000887568"/>
    </source>
</evidence>
<evidence type="ECO:0000256" key="1">
    <source>
        <dbReference type="SAM" id="MobiDB-lite"/>
    </source>
</evidence>
<keyword evidence="3" id="KW-0732">Signal</keyword>
<feature type="chain" id="PRO_5038115423" evidence="3">
    <location>
        <begin position="19"/>
        <end position="195"/>
    </location>
</feature>
<dbReference type="EnsemblMetazoa" id="XM_038215484.1">
    <property type="protein sequence ID" value="XP_038071412.1"/>
    <property type="gene ID" value="LOC119740240"/>
</dbReference>
<keyword evidence="2" id="KW-0472">Membrane</keyword>
<feature type="region of interest" description="Disordered" evidence="1">
    <location>
        <begin position="28"/>
        <end position="115"/>
    </location>
</feature>
<feature type="signal peptide" evidence="3">
    <location>
        <begin position="1"/>
        <end position="18"/>
    </location>
</feature>
<reference evidence="4" key="1">
    <citation type="submission" date="2022-11" db="UniProtKB">
        <authorList>
            <consortium name="EnsemblMetazoa"/>
        </authorList>
    </citation>
    <scope>IDENTIFICATION</scope>
</reference>
<proteinExistence type="predicted"/>
<evidence type="ECO:0000313" key="4">
    <source>
        <dbReference type="EnsemblMetazoa" id="XP_038071412.1"/>
    </source>
</evidence>
<feature type="compositionally biased region" description="Gly residues" evidence="1">
    <location>
        <begin position="66"/>
        <end position="75"/>
    </location>
</feature>
<evidence type="ECO:0000256" key="2">
    <source>
        <dbReference type="SAM" id="Phobius"/>
    </source>
</evidence>
<dbReference type="GeneID" id="119740240"/>
<feature type="region of interest" description="Disordered" evidence="1">
    <location>
        <begin position="127"/>
        <end position="157"/>
    </location>
</feature>
<keyword evidence="5" id="KW-1185">Reference proteome</keyword>
<dbReference type="AlphaFoldDB" id="A0A914B7K5"/>